<keyword evidence="1" id="KW-0479">Metal-binding</keyword>
<evidence type="ECO:0000313" key="3">
    <source>
        <dbReference type="EMBL" id="SHO57927.1"/>
    </source>
</evidence>
<proteinExistence type="predicted"/>
<evidence type="ECO:0000256" key="1">
    <source>
        <dbReference type="ARBA" id="ARBA00022723"/>
    </source>
</evidence>
<dbReference type="GO" id="GO:0046872">
    <property type="term" value="F:metal ion binding"/>
    <property type="evidence" value="ECO:0007669"/>
    <property type="project" value="UniProtKB-KW"/>
</dbReference>
<keyword evidence="3" id="KW-0560">Oxidoreductase</keyword>
<dbReference type="PANTHER" id="PTHR35848">
    <property type="entry name" value="OXALATE-BINDING PROTEIN"/>
    <property type="match status" value="1"/>
</dbReference>
<dbReference type="PANTHER" id="PTHR35848:SF6">
    <property type="entry name" value="CUPIN TYPE-2 DOMAIN-CONTAINING PROTEIN"/>
    <property type="match status" value="1"/>
</dbReference>
<dbReference type="Proteomes" id="UP000184600">
    <property type="component" value="Unassembled WGS sequence"/>
</dbReference>
<name>A0A1M7YYZ8_9VIBR</name>
<gene>
    <name evidence="3" type="primary">naaB</name>
    <name evidence="3" type="ORF">VQ7734_03697</name>
</gene>
<protein>
    <submittedName>
        <fullName evidence="3">5-nitrosalicylic acid 1,2-dioxygenase</fullName>
        <ecNumber evidence="3">1.13.11.64</ecNumber>
    </submittedName>
</protein>
<dbReference type="InterPro" id="IPR014710">
    <property type="entry name" value="RmlC-like_jellyroll"/>
</dbReference>
<organism evidence="3 4">
    <name type="scientific">Vibrio quintilis</name>
    <dbReference type="NCBI Taxonomy" id="1117707"/>
    <lineage>
        <taxon>Bacteria</taxon>
        <taxon>Pseudomonadati</taxon>
        <taxon>Pseudomonadota</taxon>
        <taxon>Gammaproteobacteria</taxon>
        <taxon>Vibrionales</taxon>
        <taxon>Vibrionaceae</taxon>
        <taxon>Vibrio</taxon>
    </lineage>
</organism>
<dbReference type="InterPro" id="IPR013096">
    <property type="entry name" value="Cupin_2"/>
</dbReference>
<dbReference type="AlphaFoldDB" id="A0A1M7YYZ8"/>
<sequence length="170" mass="19429">MNHHITKKLPSPEKYTDFNSYLNENTYPKENSVIWEQPEILEALNSVDFSTRGALFLSNPGSTPPGETVSDISLTVQVLRCHEHTTPHTHSFWHIYFVISGAGEILLEDEKKHYIQYGDVIYIPAWTSHQFINNKSEDLLLYAIQNLPEMAQKGTLLRSDGSDIYSVFSK</sequence>
<dbReference type="InterPro" id="IPR051610">
    <property type="entry name" value="GPI/OXD"/>
</dbReference>
<dbReference type="InterPro" id="IPR011051">
    <property type="entry name" value="RmlC_Cupin_sf"/>
</dbReference>
<dbReference type="EMBL" id="FRFG01000049">
    <property type="protein sequence ID" value="SHO57927.1"/>
    <property type="molecule type" value="Genomic_DNA"/>
</dbReference>
<keyword evidence="4" id="KW-1185">Reference proteome</keyword>
<dbReference type="OrthoDB" id="285029at2"/>
<dbReference type="EC" id="1.13.11.64" evidence="3"/>
<keyword evidence="3" id="KW-0223">Dioxygenase</keyword>
<feature type="domain" description="Cupin type-2" evidence="2">
    <location>
        <begin position="82"/>
        <end position="144"/>
    </location>
</feature>
<dbReference type="SUPFAM" id="SSF51182">
    <property type="entry name" value="RmlC-like cupins"/>
    <property type="match status" value="1"/>
</dbReference>
<dbReference type="STRING" id="1117707.VQ7734_03697"/>
<evidence type="ECO:0000313" key="4">
    <source>
        <dbReference type="Proteomes" id="UP000184600"/>
    </source>
</evidence>
<accession>A0A1M7YYZ8</accession>
<dbReference type="GO" id="GO:0051213">
    <property type="term" value="F:dioxygenase activity"/>
    <property type="evidence" value="ECO:0007669"/>
    <property type="project" value="UniProtKB-KW"/>
</dbReference>
<reference evidence="4" key="1">
    <citation type="submission" date="2016-12" db="EMBL/GenBank/DDBJ databases">
        <authorList>
            <person name="Rodrigo-Torres L."/>
            <person name="Arahal R.D."/>
            <person name="Lucena T."/>
        </authorList>
    </citation>
    <scope>NUCLEOTIDE SEQUENCE [LARGE SCALE GENOMIC DNA]</scope>
</reference>
<dbReference type="Pfam" id="PF07883">
    <property type="entry name" value="Cupin_2"/>
    <property type="match status" value="1"/>
</dbReference>
<dbReference type="Gene3D" id="2.60.120.10">
    <property type="entry name" value="Jelly Rolls"/>
    <property type="match status" value="1"/>
</dbReference>
<dbReference type="RefSeq" id="WP_073585373.1">
    <property type="nucleotide sequence ID" value="NZ_AP024897.1"/>
</dbReference>
<evidence type="ECO:0000259" key="2">
    <source>
        <dbReference type="Pfam" id="PF07883"/>
    </source>
</evidence>